<dbReference type="KEGG" id="zga:ZOBELLIA_1907"/>
<keyword evidence="2" id="KW-1185">Reference proteome</keyword>
<reference evidence="1 2" key="2">
    <citation type="journal article" date="2012" name="Environ. Microbiol.">
        <title>Characterization of the first alginolytic operons in a marine bacterium: from their emergence in marine Flavobacteriia to their independent transfers to marine Proteobacteria and human gut Bacteroides.</title>
        <authorList>
            <person name="Thomas F."/>
            <person name="Barbeyron T."/>
            <person name="Tonon T."/>
            <person name="Genicot S."/>
            <person name="Czjzek M."/>
            <person name="Michel G."/>
        </authorList>
    </citation>
    <scope>NUCLEOTIDE SEQUENCE [LARGE SCALE GENOMIC DNA]</scope>
    <source>
        <strain evidence="2">DSM 12802 / CCUG 47099 / CIP 106680 / NCIMB 13871 / Dsij</strain>
    </source>
</reference>
<dbReference type="EMBL" id="FP476056">
    <property type="protein sequence ID" value="CAZ95960.1"/>
    <property type="molecule type" value="Genomic_DNA"/>
</dbReference>
<evidence type="ECO:0000313" key="1">
    <source>
        <dbReference type="EMBL" id="CAZ95960.1"/>
    </source>
</evidence>
<dbReference type="HOGENOM" id="CLU_3368195_0_0_10"/>
<name>G0L554_ZOBGA</name>
<dbReference type="Proteomes" id="UP000008898">
    <property type="component" value="Chromosome"/>
</dbReference>
<evidence type="ECO:0000313" key="2">
    <source>
        <dbReference type="Proteomes" id="UP000008898"/>
    </source>
</evidence>
<dbReference type="AlphaFoldDB" id="G0L554"/>
<dbReference type="STRING" id="63186.ZOBELLIA_1907"/>
<proteinExistence type="predicted"/>
<reference evidence="2" key="1">
    <citation type="submission" date="2009-07" db="EMBL/GenBank/DDBJ databases">
        <title>Complete genome sequence of Zobellia galactanivorans Dsij.</title>
        <authorList>
            <consortium name="Genoscope - CEA"/>
        </authorList>
    </citation>
    <scope>NUCLEOTIDE SEQUENCE [LARGE SCALE GENOMIC DNA]</scope>
    <source>
        <strain evidence="2">DSM 12802 / CCUG 47099 / CIP 106680 / NCIMB 13871 / Dsij</strain>
    </source>
</reference>
<sequence length="35" mass="3812">MSLIYGVCGKRGTTVFVGRNENVSSMVLTLALEEH</sequence>
<organism evidence="1 2">
    <name type="scientific">Zobellia galactanivorans (strain DSM 12802 / CCUG 47099 / CIP 106680 / NCIMB 13871 / Dsij)</name>
    <dbReference type="NCBI Taxonomy" id="63186"/>
    <lineage>
        <taxon>Bacteria</taxon>
        <taxon>Pseudomonadati</taxon>
        <taxon>Bacteroidota</taxon>
        <taxon>Flavobacteriia</taxon>
        <taxon>Flavobacteriales</taxon>
        <taxon>Flavobacteriaceae</taxon>
        <taxon>Zobellia</taxon>
    </lineage>
</organism>
<protein>
    <submittedName>
        <fullName evidence="1">Uncharacterized protein</fullName>
    </submittedName>
</protein>
<gene>
    <name evidence="1" type="ordered locus">zobellia_1907</name>
</gene>
<accession>G0L554</accession>